<reference evidence="1" key="1">
    <citation type="submission" date="2014-09" db="EMBL/GenBank/DDBJ databases">
        <authorList>
            <person name="Magalhaes I.L.F."/>
            <person name="Oliveira U."/>
            <person name="Santos F.R."/>
            <person name="Vidigal T.H.D.A."/>
            <person name="Brescovit A.D."/>
            <person name="Santos A.J."/>
        </authorList>
    </citation>
    <scope>NUCLEOTIDE SEQUENCE</scope>
    <source>
        <tissue evidence="1">Shoot tissue taken approximately 20 cm above the soil surface</tissue>
    </source>
</reference>
<accession>A0A0A9BXA3</accession>
<protein>
    <submittedName>
        <fullName evidence="1">Uncharacterized protein</fullName>
    </submittedName>
</protein>
<evidence type="ECO:0000313" key="1">
    <source>
        <dbReference type="EMBL" id="JAD68639.1"/>
    </source>
</evidence>
<proteinExistence type="predicted"/>
<organism evidence="1">
    <name type="scientific">Arundo donax</name>
    <name type="common">Giant reed</name>
    <name type="synonym">Donax arundinaceus</name>
    <dbReference type="NCBI Taxonomy" id="35708"/>
    <lineage>
        <taxon>Eukaryota</taxon>
        <taxon>Viridiplantae</taxon>
        <taxon>Streptophyta</taxon>
        <taxon>Embryophyta</taxon>
        <taxon>Tracheophyta</taxon>
        <taxon>Spermatophyta</taxon>
        <taxon>Magnoliopsida</taxon>
        <taxon>Liliopsida</taxon>
        <taxon>Poales</taxon>
        <taxon>Poaceae</taxon>
        <taxon>PACMAD clade</taxon>
        <taxon>Arundinoideae</taxon>
        <taxon>Arundineae</taxon>
        <taxon>Arundo</taxon>
    </lineage>
</organism>
<dbReference type="EMBL" id="GBRH01229256">
    <property type="protein sequence ID" value="JAD68639.1"/>
    <property type="molecule type" value="Transcribed_RNA"/>
</dbReference>
<sequence>MTPWYPFEAGIKIHVHSSSVTLNRPHLTPTTSRNRTCYSIYRVD</sequence>
<dbReference type="AlphaFoldDB" id="A0A0A9BXA3"/>
<reference evidence="1" key="2">
    <citation type="journal article" date="2015" name="Data Brief">
        <title>Shoot transcriptome of the giant reed, Arundo donax.</title>
        <authorList>
            <person name="Barrero R.A."/>
            <person name="Guerrero F.D."/>
            <person name="Moolhuijzen P."/>
            <person name="Goolsby J.A."/>
            <person name="Tidwell J."/>
            <person name="Bellgard S.E."/>
            <person name="Bellgard M.I."/>
        </authorList>
    </citation>
    <scope>NUCLEOTIDE SEQUENCE</scope>
    <source>
        <tissue evidence="1">Shoot tissue taken approximately 20 cm above the soil surface</tissue>
    </source>
</reference>
<name>A0A0A9BXA3_ARUDO</name>